<accession>A0A430KY66</accession>
<gene>
    <name evidence="1" type="ORF">BHE90_017319</name>
</gene>
<name>A0A430KY66_9HYPO</name>
<comment type="caution">
    <text evidence="1">The sequence shown here is derived from an EMBL/GenBank/DDBJ whole genome shotgun (WGS) entry which is preliminary data.</text>
</comment>
<dbReference type="EMBL" id="MIKF01000951">
    <property type="protein sequence ID" value="RTE68303.1"/>
    <property type="molecule type" value="Genomic_DNA"/>
</dbReference>
<evidence type="ECO:0000313" key="1">
    <source>
        <dbReference type="EMBL" id="RTE68303.1"/>
    </source>
</evidence>
<reference evidence="1 2" key="1">
    <citation type="submission" date="2017-06" db="EMBL/GenBank/DDBJ databases">
        <title>Comparative genomic analysis of Ambrosia Fusariam Clade fungi.</title>
        <authorList>
            <person name="Stajich J.E."/>
            <person name="Carrillo J."/>
            <person name="Kijimoto T."/>
            <person name="Eskalen A."/>
            <person name="O'Donnell K."/>
            <person name="Kasson M."/>
        </authorList>
    </citation>
    <scope>NUCLEOTIDE SEQUENCE [LARGE SCALE GENOMIC DNA]</scope>
    <source>
        <strain evidence="1 2">UCR1854</strain>
    </source>
</reference>
<evidence type="ECO:0000313" key="2">
    <source>
        <dbReference type="Proteomes" id="UP000287124"/>
    </source>
</evidence>
<dbReference type="Proteomes" id="UP000287124">
    <property type="component" value="Unassembled WGS sequence"/>
</dbReference>
<dbReference type="AlphaFoldDB" id="A0A430KY66"/>
<keyword evidence="2" id="KW-1185">Reference proteome</keyword>
<organism evidence="1 2">
    <name type="scientific">Fusarium euwallaceae</name>
    <dbReference type="NCBI Taxonomy" id="1147111"/>
    <lineage>
        <taxon>Eukaryota</taxon>
        <taxon>Fungi</taxon>
        <taxon>Dikarya</taxon>
        <taxon>Ascomycota</taxon>
        <taxon>Pezizomycotina</taxon>
        <taxon>Sordariomycetes</taxon>
        <taxon>Hypocreomycetidae</taxon>
        <taxon>Hypocreales</taxon>
        <taxon>Nectriaceae</taxon>
        <taxon>Fusarium</taxon>
        <taxon>Fusarium solani species complex</taxon>
    </lineage>
</organism>
<proteinExistence type="predicted"/>
<protein>
    <submittedName>
        <fullName evidence="1">Uncharacterized protein</fullName>
    </submittedName>
</protein>
<sequence length="89" mass="10246">MCHHRPPRIRRIHRPAIAGWSIWPGTPLVVNPFDAHHVQPALYLHHPLWLSRPAREGVVEHNDLAVVHYRSQPFSEVDVSDVVQDVQLS</sequence>
<feature type="non-terminal residue" evidence="1">
    <location>
        <position position="89"/>
    </location>
</feature>